<sequence>MLKPLATIIRLILVLLLFTTLFSYAMFQGGFVSWFLFFGFLPILIYSFFMIFYPLSLIKIDRQLSKKYLQAGQKVQVNLMIKSPIPFPILFLIIEDRLPRSINYNDTRHFKYQFLRKPDSLLKRDINKTIIFPRFKRKVVYSYEIPSIPRGLHQLKDVKIMTGDFLGLVKKEKIYQLPINVLVEPREVDLRIDSEIAYFEEGEHTAYSIKANHTNLVSGVRDYAPGDRVSWLDWKTTAKKQKLVTKEFEQEKHKDLTVVLDGIRHKKNDWLAFEASVEIANSIVRESMEDHGKVSFVAIGQQRHEISLERGKRQLDQLTRFMAEVQLVDEEKAFSSKLLKEGMLISKDRNLVVVTHYLEQRFHRTLLQINQQEAKISLVYIRSKHDISNSERKILDQLDQEGVIVTWLHEDKLTRKFIEVNA</sequence>
<accession>A0A4Y8IE68</accession>
<comment type="caution">
    <text evidence="3">The sequence shown here is derived from an EMBL/GenBank/DDBJ whole genome shotgun (WGS) entry which is preliminary data.</text>
</comment>
<dbReference type="PANTHER" id="PTHR34351:SF2">
    <property type="entry name" value="DUF58 DOMAIN-CONTAINING PROTEIN"/>
    <property type="match status" value="1"/>
</dbReference>
<dbReference type="RefSeq" id="WP_134341093.1">
    <property type="nucleotide sequence ID" value="NZ_SOPW01000017.1"/>
</dbReference>
<gene>
    <name evidence="3" type="ORF">E3U55_13970</name>
</gene>
<feature type="domain" description="DUF58" evidence="2">
    <location>
        <begin position="220"/>
        <end position="372"/>
    </location>
</feature>
<keyword evidence="1" id="KW-1133">Transmembrane helix</keyword>
<proteinExistence type="predicted"/>
<keyword evidence="1" id="KW-0812">Transmembrane</keyword>
<keyword evidence="4" id="KW-1185">Reference proteome</keyword>
<feature type="transmembrane region" description="Helical" evidence="1">
    <location>
        <begin position="33"/>
        <end position="55"/>
    </location>
</feature>
<organism evidence="3 4">
    <name type="scientific">Filobacillus milosensis</name>
    <dbReference type="NCBI Taxonomy" id="94137"/>
    <lineage>
        <taxon>Bacteria</taxon>
        <taxon>Bacillati</taxon>
        <taxon>Bacillota</taxon>
        <taxon>Bacilli</taxon>
        <taxon>Bacillales</taxon>
        <taxon>Bacillaceae</taxon>
        <taxon>Filobacillus</taxon>
    </lineage>
</organism>
<dbReference type="InterPro" id="IPR002881">
    <property type="entry name" value="DUF58"/>
</dbReference>
<protein>
    <submittedName>
        <fullName evidence="3">DUF58 domain-containing protein</fullName>
    </submittedName>
</protein>
<dbReference type="AlphaFoldDB" id="A0A4Y8IE68"/>
<name>A0A4Y8IE68_9BACI</name>
<evidence type="ECO:0000313" key="4">
    <source>
        <dbReference type="Proteomes" id="UP000297975"/>
    </source>
</evidence>
<dbReference type="Proteomes" id="UP000297975">
    <property type="component" value="Unassembled WGS sequence"/>
</dbReference>
<reference evidence="3 4" key="1">
    <citation type="submission" date="2019-03" db="EMBL/GenBank/DDBJ databases">
        <authorList>
            <person name="He R.-H."/>
        </authorList>
    </citation>
    <scope>NUCLEOTIDE SEQUENCE [LARGE SCALE GENOMIC DNA]</scope>
    <source>
        <strain evidence="4">SH 714</strain>
    </source>
</reference>
<dbReference type="Pfam" id="PF01882">
    <property type="entry name" value="DUF58"/>
    <property type="match status" value="1"/>
</dbReference>
<dbReference type="PANTHER" id="PTHR34351">
    <property type="entry name" value="SLR1927 PROTEIN-RELATED"/>
    <property type="match status" value="1"/>
</dbReference>
<feature type="transmembrane region" description="Helical" evidence="1">
    <location>
        <begin position="75"/>
        <end position="94"/>
    </location>
</feature>
<evidence type="ECO:0000259" key="2">
    <source>
        <dbReference type="Pfam" id="PF01882"/>
    </source>
</evidence>
<feature type="transmembrane region" description="Helical" evidence="1">
    <location>
        <begin position="7"/>
        <end position="27"/>
    </location>
</feature>
<evidence type="ECO:0000256" key="1">
    <source>
        <dbReference type="SAM" id="Phobius"/>
    </source>
</evidence>
<dbReference type="OrthoDB" id="140416at2"/>
<keyword evidence="1" id="KW-0472">Membrane</keyword>
<evidence type="ECO:0000313" key="3">
    <source>
        <dbReference type="EMBL" id="TFB14282.1"/>
    </source>
</evidence>
<dbReference type="EMBL" id="SOPW01000017">
    <property type="protein sequence ID" value="TFB14282.1"/>
    <property type="molecule type" value="Genomic_DNA"/>
</dbReference>